<evidence type="ECO:0000259" key="6">
    <source>
        <dbReference type="PROSITE" id="PS50850"/>
    </source>
</evidence>
<dbReference type="InterPro" id="IPR050382">
    <property type="entry name" value="MFS_Na/Anion_cotransporter"/>
</dbReference>
<feature type="transmembrane region" description="Helical" evidence="5">
    <location>
        <begin position="402"/>
        <end position="421"/>
    </location>
</feature>
<evidence type="ECO:0000256" key="4">
    <source>
        <dbReference type="ARBA" id="ARBA00023136"/>
    </source>
</evidence>
<evidence type="ECO:0000256" key="3">
    <source>
        <dbReference type="ARBA" id="ARBA00022989"/>
    </source>
</evidence>
<feature type="transmembrane region" description="Helical" evidence="5">
    <location>
        <begin position="306"/>
        <end position="324"/>
    </location>
</feature>
<dbReference type="PROSITE" id="PS50850">
    <property type="entry name" value="MFS"/>
    <property type="match status" value="1"/>
</dbReference>
<feature type="transmembrane region" description="Helical" evidence="5">
    <location>
        <begin position="330"/>
        <end position="349"/>
    </location>
</feature>
<evidence type="ECO:0000256" key="1">
    <source>
        <dbReference type="ARBA" id="ARBA00004141"/>
    </source>
</evidence>
<evidence type="ECO:0000256" key="5">
    <source>
        <dbReference type="SAM" id="Phobius"/>
    </source>
</evidence>
<dbReference type="CDD" id="cd17319">
    <property type="entry name" value="MFS_ExuT_GudP_like"/>
    <property type="match status" value="1"/>
</dbReference>
<feature type="transmembrane region" description="Helical" evidence="5">
    <location>
        <begin position="273"/>
        <end position="294"/>
    </location>
</feature>
<keyword evidence="3 5" id="KW-1133">Transmembrane helix</keyword>
<feature type="transmembrane region" description="Helical" evidence="5">
    <location>
        <begin position="361"/>
        <end position="382"/>
    </location>
</feature>
<feature type="transmembrane region" description="Helical" evidence="5">
    <location>
        <begin position="103"/>
        <end position="122"/>
    </location>
</feature>
<sequence>MSTVQIKNYRWIVVALVFLATTINYLDRQIIGLLKPILETEFNWTETDYARIVMAFTAAYAIGLGLSGWLIDKTGTKLGYTITIVFWSVAGMLHAVARGAVGFGLARIGLGLGEAGNFPAAVKTVAEWFPKKERGLATGIFNSGTSVGVVLALVLVPWILSAYGWQEVFWITGGLGFVWLIFWLIFYDIPARQKRLTSEEFLLITNGQEKEENLADGHVSIQWFKLFTLPQTWAFITGKALIDPIFWFFLFWLPSYFSSTYNLDLKKISPELMIIYTATTVGSIGGGYFSSWLIKAGWPTLKARKTALFIFAILEVSIILAQFATNVWMVVALISLAVAVHQAWATNIFTMASDLFPKQAVSSVVGIGGMAGAVGGIFFPMLVGDLLDTYKAAGNLSAGYNILFTICGFTYLIVWTIIHFLTRKAKLVELNQLI</sequence>
<dbReference type="RefSeq" id="WP_114404867.1">
    <property type="nucleotide sequence ID" value="NZ_QOWE01000003.1"/>
</dbReference>
<comment type="subcellular location">
    <subcellularLocation>
        <location evidence="1">Membrane</location>
        <topology evidence="1">Multi-pass membrane protein</topology>
    </subcellularLocation>
</comment>
<reference evidence="7 8" key="1">
    <citation type="submission" date="2018-07" db="EMBL/GenBank/DDBJ databases">
        <title>Genome analysis of Larkinella rosea.</title>
        <authorList>
            <person name="Zhou Z."/>
            <person name="Wang G."/>
        </authorList>
    </citation>
    <scope>NUCLEOTIDE SEQUENCE [LARGE SCALE GENOMIC DNA]</scope>
    <source>
        <strain evidence="8">zzj9</strain>
    </source>
</reference>
<dbReference type="InterPro" id="IPR036259">
    <property type="entry name" value="MFS_trans_sf"/>
</dbReference>
<dbReference type="EMBL" id="QOWE01000003">
    <property type="protein sequence ID" value="RCR70953.1"/>
    <property type="molecule type" value="Genomic_DNA"/>
</dbReference>
<dbReference type="GO" id="GO:0016020">
    <property type="term" value="C:membrane"/>
    <property type="evidence" value="ECO:0007669"/>
    <property type="project" value="UniProtKB-SubCell"/>
</dbReference>
<evidence type="ECO:0000313" key="8">
    <source>
        <dbReference type="Proteomes" id="UP000253383"/>
    </source>
</evidence>
<comment type="caution">
    <text evidence="7">The sequence shown here is derived from an EMBL/GenBank/DDBJ whole genome shotgun (WGS) entry which is preliminary data.</text>
</comment>
<dbReference type="Gene3D" id="1.20.1250.20">
    <property type="entry name" value="MFS general substrate transporter like domains"/>
    <property type="match status" value="2"/>
</dbReference>
<dbReference type="Proteomes" id="UP000253383">
    <property type="component" value="Unassembled WGS sequence"/>
</dbReference>
<dbReference type="Pfam" id="PF07690">
    <property type="entry name" value="MFS_1"/>
    <property type="match status" value="1"/>
</dbReference>
<protein>
    <submittedName>
        <fullName evidence="7">MFS transporter</fullName>
    </submittedName>
</protein>
<keyword evidence="2 5" id="KW-0812">Transmembrane</keyword>
<gene>
    <name evidence="7" type="ORF">DUE52_05035</name>
</gene>
<dbReference type="AlphaFoldDB" id="A0A368JWI4"/>
<feature type="transmembrane region" description="Helical" evidence="5">
    <location>
        <begin position="168"/>
        <end position="187"/>
    </location>
</feature>
<keyword evidence="8" id="KW-1185">Reference proteome</keyword>
<dbReference type="GO" id="GO:0015134">
    <property type="term" value="F:hexuronate transmembrane transporter activity"/>
    <property type="evidence" value="ECO:0007669"/>
    <property type="project" value="TreeGrafter"/>
</dbReference>
<keyword evidence="4 5" id="KW-0472">Membrane</keyword>
<evidence type="ECO:0000313" key="7">
    <source>
        <dbReference type="EMBL" id="RCR70953.1"/>
    </source>
</evidence>
<dbReference type="PANTHER" id="PTHR11662:SF285">
    <property type="entry name" value="HEXURONATE TRANSPORTER"/>
    <property type="match status" value="1"/>
</dbReference>
<dbReference type="OrthoDB" id="9781156at2"/>
<dbReference type="InterPro" id="IPR011701">
    <property type="entry name" value="MFS"/>
</dbReference>
<dbReference type="SUPFAM" id="SSF103473">
    <property type="entry name" value="MFS general substrate transporter"/>
    <property type="match status" value="1"/>
</dbReference>
<feature type="transmembrane region" description="Helical" evidence="5">
    <location>
        <begin position="52"/>
        <end position="71"/>
    </location>
</feature>
<feature type="transmembrane region" description="Helical" evidence="5">
    <location>
        <begin position="78"/>
        <end position="97"/>
    </location>
</feature>
<evidence type="ECO:0000256" key="2">
    <source>
        <dbReference type="ARBA" id="ARBA00022692"/>
    </source>
</evidence>
<feature type="transmembrane region" description="Helical" evidence="5">
    <location>
        <begin position="134"/>
        <end position="156"/>
    </location>
</feature>
<dbReference type="PANTHER" id="PTHR11662">
    <property type="entry name" value="SOLUTE CARRIER FAMILY 17"/>
    <property type="match status" value="1"/>
</dbReference>
<accession>A0A368JWI4</accession>
<name>A0A368JWI4_9BACT</name>
<organism evidence="7 8">
    <name type="scientific">Larkinella punicea</name>
    <dbReference type="NCBI Taxonomy" id="2315727"/>
    <lineage>
        <taxon>Bacteria</taxon>
        <taxon>Pseudomonadati</taxon>
        <taxon>Bacteroidota</taxon>
        <taxon>Cytophagia</taxon>
        <taxon>Cytophagales</taxon>
        <taxon>Spirosomataceae</taxon>
        <taxon>Larkinella</taxon>
    </lineage>
</organism>
<proteinExistence type="predicted"/>
<feature type="transmembrane region" description="Helical" evidence="5">
    <location>
        <begin position="233"/>
        <end position="253"/>
    </location>
</feature>
<feature type="domain" description="Major facilitator superfamily (MFS) profile" evidence="6">
    <location>
        <begin position="13"/>
        <end position="426"/>
    </location>
</feature>
<dbReference type="InterPro" id="IPR020846">
    <property type="entry name" value="MFS_dom"/>
</dbReference>